<reference evidence="1" key="2">
    <citation type="submission" date="2020-11" db="EMBL/GenBank/DDBJ databases">
        <authorList>
            <person name="McCartney M.A."/>
            <person name="Auch B."/>
            <person name="Kono T."/>
            <person name="Mallez S."/>
            <person name="Becker A."/>
            <person name="Gohl D.M."/>
            <person name="Silverstein K.A.T."/>
            <person name="Koren S."/>
            <person name="Bechman K.B."/>
            <person name="Herman A."/>
            <person name="Abrahante J.E."/>
            <person name="Garbe J."/>
        </authorList>
    </citation>
    <scope>NUCLEOTIDE SEQUENCE</scope>
    <source>
        <strain evidence="1">Duluth1</strain>
        <tissue evidence="1">Whole animal</tissue>
    </source>
</reference>
<dbReference type="Proteomes" id="UP000828390">
    <property type="component" value="Unassembled WGS sequence"/>
</dbReference>
<protein>
    <submittedName>
        <fullName evidence="1">Uncharacterized protein</fullName>
    </submittedName>
</protein>
<proteinExistence type="predicted"/>
<reference evidence="1" key="1">
    <citation type="journal article" date="2019" name="bioRxiv">
        <title>The Genome of the Zebra Mussel, Dreissena polymorpha: A Resource for Invasive Species Research.</title>
        <authorList>
            <person name="McCartney M.A."/>
            <person name="Auch B."/>
            <person name="Kono T."/>
            <person name="Mallez S."/>
            <person name="Zhang Y."/>
            <person name="Obille A."/>
            <person name="Becker A."/>
            <person name="Abrahante J.E."/>
            <person name="Garbe J."/>
            <person name="Badalamenti J.P."/>
            <person name="Herman A."/>
            <person name="Mangelson H."/>
            <person name="Liachko I."/>
            <person name="Sullivan S."/>
            <person name="Sone E.D."/>
            <person name="Koren S."/>
            <person name="Silverstein K.A.T."/>
            <person name="Beckman K.B."/>
            <person name="Gohl D.M."/>
        </authorList>
    </citation>
    <scope>NUCLEOTIDE SEQUENCE</scope>
    <source>
        <strain evidence="1">Duluth1</strain>
        <tissue evidence="1">Whole animal</tissue>
    </source>
</reference>
<gene>
    <name evidence="1" type="ORF">DPMN_161229</name>
</gene>
<dbReference type="AlphaFoldDB" id="A0A9D4EMC0"/>
<dbReference type="EMBL" id="JAIWYP010000008">
    <property type="protein sequence ID" value="KAH3783294.1"/>
    <property type="molecule type" value="Genomic_DNA"/>
</dbReference>
<evidence type="ECO:0000313" key="1">
    <source>
        <dbReference type="EMBL" id="KAH3783294.1"/>
    </source>
</evidence>
<sequence length="107" mass="11762">MSGLHPQGGALKFNLILRDADGIDACKSSVRISHAIGRQAISFNRSGVSSQSRSKKLYIPWLLSEQALTAICQDISCRETKHLGKLEQILAARCLDIRCSSTKHLLK</sequence>
<organism evidence="1 2">
    <name type="scientific">Dreissena polymorpha</name>
    <name type="common">Zebra mussel</name>
    <name type="synonym">Mytilus polymorpha</name>
    <dbReference type="NCBI Taxonomy" id="45954"/>
    <lineage>
        <taxon>Eukaryota</taxon>
        <taxon>Metazoa</taxon>
        <taxon>Spiralia</taxon>
        <taxon>Lophotrochozoa</taxon>
        <taxon>Mollusca</taxon>
        <taxon>Bivalvia</taxon>
        <taxon>Autobranchia</taxon>
        <taxon>Heteroconchia</taxon>
        <taxon>Euheterodonta</taxon>
        <taxon>Imparidentia</taxon>
        <taxon>Neoheterodontei</taxon>
        <taxon>Myida</taxon>
        <taxon>Dreissenoidea</taxon>
        <taxon>Dreissenidae</taxon>
        <taxon>Dreissena</taxon>
    </lineage>
</organism>
<keyword evidence="2" id="KW-1185">Reference proteome</keyword>
<name>A0A9D4EMC0_DREPO</name>
<accession>A0A9D4EMC0</accession>
<comment type="caution">
    <text evidence="1">The sequence shown here is derived from an EMBL/GenBank/DDBJ whole genome shotgun (WGS) entry which is preliminary data.</text>
</comment>
<evidence type="ECO:0000313" key="2">
    <source>
        <dbReference type="Proteomes" id="UP000828390"/>
    </source>
</evidence>